<keyword evidence="1" id="KW-0175">Coiled coil</keyword>
<reference evidence="3" key="2">
    <citation type="submission" date="2015-06" db="UniProtKB">
        <authorList>
            <consortium name="EnsemblPlants"/>
        </authorList>
    </citation>
    <scope>IDENTIFICATION</scope>
</reference>
<evidence type="ECO:0000313" key="4">
    <source>
        <dbReference type="Proteomes" id="UP000008022"/>
    </source>
</evidence>
<evidence type="ECO:0000256" key="1">
    <source>
        <dbReference type="SAM" id="Coils"/>
    </source>
</evidence>
<proteinExistence type="predicted"/>
<dbReference type="Proteomes" id="UP000008022">
    <property type="component" value="Unassembled WGS sequence"/>
</dbReference>
<evidence type="ECO:0000313" key="3">
    <source>
        <dbReference type="EnsemblPlants" id="ORUFI05G27570.1"/>
    </source>
</evidence>
<dbReference type="STRING" id="4529.A0A0E0PR69"/>
<organism evidence="3 4">
    <name type="scientific">Oryza rufipogon</name>
    <name type="common">Brownbeard rice</name>
    <name type="synonym">Asian wild rice</name>
    <dbReference type="NCBI Taxonomy" id="4529"/>
    <lineage>
        <taxon>Eukaryota</taxon>
        <taxon>Viridiplantae</taxon>
        <taxon>Streptophyta</taxon>
        <taxon>Embryophyta</taxon>
        <taxon>Tracheophyta</taxon>
        <taxon>Spermatophyta</taxon>
        <taxon>Magnoliopsida</taxon>
        <taxon>Liliopsida</taxon>
        <taxon>Poales</taxon>
        <taxon>Poaceae</taxon>
        <taxon>BOP clade</taxon>
        <taxon>Oryzoideae</taxon>
        <taxon>Oryzeae</taxon>
        <taxon>Oryzinae</taxon>
        <taxon>Oryza</taxon>
    </lineage>
</organism>
<dbReference type="Gramene" id="ORUFI05G27570.1">
    <property type="protein sequence ID" value="ORUFI05G27570.1"/>
    <property type="gene ID" value="ORUFI05G27570"/>
</dbReference>
<dbReference type="eggNOG" id="ENOG502R4ZY">
    <property type="taxonomic scope" value="Eukaryota"/>
</dbReference>
<dbReference type="AlphaFoldDB" id="A0A0E0PR69"/>
<feature type="compositionally biased region" description="Basic and acidic residues" evidence="2">
    <location>
        <begin position="138"/>
        <end position="147"/>
    </location>
</feature>
<dbReference type="HOGENOM" id="CLU_494677_0_0_1"/>
<evidence type="ECO:0000256" key="2">
    <source>
        <dbReference type="SAM" id="MobiDB-lite"/>
    </source>
</evidence>
<dbReference type="OMA" id="KEVACPR"/>
<feature type="region of interest" description="Disordered" evidence="2">
    <location>
        <begin position="34"/>
        <end position="62"/>
    </location>
</feature>
<feature type="region of interest" description="Disordered" evidence="2">
    <location>
        <begin position="138"/>
        <end position="189"/>
    </location>
</feature>
<reference evidence="4" key="1">
    <citation type="submission" date="2013-06" db="EMBL/GenBank/DDBJ databases">
        <authorList>
            <person name="Zhao Q."/>
        </authorList>
    </citation>
    <scope>NUCLEOTIDE SEQUENCE</scope>
    <source>
        <strain evidence="4">cv. W1943</strain>
    </source>
</reference>
<keyword evidence="4" id="KW-1185">Reference proteome</keyword>
<name>A0A0E0PR69_ORYRU</name>
<protein>
    <submittedName>
        <fullName evidence="3">Uncharacterized protein</fullName>
    </submittedName>
</protein>
<dbReference type="EnsemblPlants" id="ORUFI05G27570.1">
    <property type="protein sequence ID" value="ORUFI05G27570.1"/>
    <property type="gene ID" value="ORUFI05G27570"/>
</dbReference>
<sequence>MEGRTVGIAIATVFPAASSPPNLFCSRPTRPAGGKCIARSDTQDDNTDPSNSDSHGLNDLPAKLPLQDLGRHLAERCAQLLDEAMREIKILTQETQEVMQALASKHSEEFTLVISDVMEAIQAEHAQMRMLPMCRQQQSEKLHDYTTTRKRSKLSRVASAANRSQAPVDLRGDLLGPSNSENEASEHIDQQSYQAVDHANPILGMAPTAHHRPLNSSAQVTAAVHHELDQGFQMQDKCGLEWLVSAAAVGEATMRASATLDQSNDDNLAVVTCQRQPEHCETQMTKEVACPRPACMSPFSMPILHEWPNAKLARRLYRWLELKSRDEDITGVWFKHDKPTPIEISAMKLKMQVTHGGNLCMDLCSAFIRLYQQLDAKMNTNPSGQRWRHFFPPQFALIAPVELAGGTWSCYIWDMEKRQMHILDPVLQQRETYNVSAKHRNSGFYTLYYSREFHDGKLQRSLDSGSITALRKDLLYQLLTMEGNYAELPSHIARYLE</sequence>
<feature type="coiled-coil region" evidence="1">
    <location>
        <begin position="74"/>
        <end position="101"/>
    </location>
</feature>
<accession>A0A0E0PR69</accession>